<accession>A0A6A6Y217</accession>
<dbReference type="GO" id="GO:0048040">
    <property type="term" value="F:UDP-glucuronate decarboxylase activity"/>
    <property type="evidence" value="ECO:0007669"/>
    <property type="project" value="UniProtKB-EC"/>
</dbReference>
<keyword evidence="20" id="KW-1185">Reference proteome</keyword>
<keyword evidence="11" id="KW-0520">NAD</keyword>
<dbReference type="InterPro" id="IPR044516">
    <property type="entry name" value="UXS-like"/>
</dbReference>
<feature type="domain" description="NAD(P)-binding" evidence="18">
    <location>
        <begin position="4"/>
        <end position="298"/>
    </location>
</feature>
<evidence type="ECO:0000313" key="21">
    <source>
        <dbReference type="RefSeq" id="XP_033569664.1"/>
    </source>
</evidence>
<dbReference type="InterPro" id="IPR036291">
    <property type="entry name" value="NAD(P)-bd_dom_sf"/>
</dbReference>
<keyword evidence="14" id="KW-0325">Glycoprotein</keyword>
<evidence type="ECO:0000256" key="3">
    <source>
        <dbReference type="ARBA" id="ARBA00005100"/>
    </source>
</evidence>
<dbReference type="RefSeq" id="XP_033569664.1">
    <property type="nucleotide sequence ID" value="XM_033723139.1"/>
</dbReference>
<evidence type="ECO:0000259" key="18">
    <source>
        <dbReference type="Pfam" id="PF16363"/>
    </source>
</evidence>
<dbReference type="Gene3D" id="3.40.50.720">
    <property type="entry name" value="NAD(P)-binding Rossmann-like Domain"/>
    <property type="match status" value="1"/>
</dbReference>
<evidence type="ECO:0000256" key="9">
    <source>
        <dbReference type="ARBA" id="ARBA00022968"/>
    </source>
</evidence>
<evidence type="ECO:0000256" key="8">
    <source>
        <dbReference type="ARBA" id="ARBA00022793"/>
    </source>
</evidence>
<evidence type="ECO:0000256" key="1">
    <source>
        <dbReference type="ARBA" id="ARBA00001911"/>
    </source>
</evidence>
<dbReference type="PANTHER" id="PTHR43078:SF6">
    <property type="entry name" value="UDP-GLUCURONIC ACID DECARBOXYLASE 1"/>
    <property type="match status" value="1"/>
</dbReference>
<evidence type="ECO:0000256" key="15">
    <source>
        <dbReference type="ARBA" id="ARBA00023239"/>
    </source>
</evidence>
<dbReference type="PANTHER" id="PTHR43078">
    <property type="entry name" value="UDP-GLUCURONIC ACID DECARBOXYLASE-RELATED"/>
    <property type="match status" value="1"/>
</dbReference>
<dbReference type="AlphaFoldDB" id="A0A6A6Y217"/>
<dbReference type="GO" id="GO:0032580">
    <property type="term" value="C:Golgi cisterna membrane"/>
    <property type="evidence" value="ECO:0007669"/>
    <property type="project" value="UniProtKB-SubCell"/>
</dbReference>
<evidence type="ECO:0000313" key="19">
    <source>
        <dbReference type="EMBL" id="KAF2802700.1"/>
    </source>
</evidence>
<organism evidence="19">
    <name type="scientific">Mytilinidion resinicola</name>
    <dbReference type="NCBI Taxonomy" id="574789"/>
    <lineage>
        <taxon>Eukaryota</taxon>
        <taxon>Fungi</taxon>
        <taxon>Dikarya</taxon>
        <taxon>Ascomycota</taxon>
        <taxon>Pezizomycotina</taxon>
        <taxon>Dothideomycetes</taxon>
        <taxon>Pleosporomycetidae</taxon>
        <taxon>Mytilinidiales</taxon>
        <taxon>Mytilinidiaceae</taxon>
        <taxon>Mytilinidion</taxon>
    </lineage>
</organism>
<evidence type="ECO:0000256" key="4">
    <source>
        <dbReference type="ARBA" id="ARBA00007505"/>
    </source>
</evidence>
<evidence type="ECO:0000256" key="13">
    <source>
        <dbReference type="ARBA" id="ARBA00023136"/>
    </source>
</evidence>
<evidence type="ECO:0000256" key="7">
    <source>
        <dbReference type="ARBA" id="ARBA00022692"/>
    </source>
</evidence>
<reference evidence="19 21" key="1">
    <citation type="journal article" date="2020" name="Stud. Mycol.">
        <title>101 Dothideomycetes genomes: a test case for predicting lifestyles and emergence of pathogens.</title>
        <authorList>
            <person name="Haridas S."/>
            <person name="Albert R."/>
            <person name="Binder M."/>
            <person name="Bloem J."/>
            <person name="Labutti K."/>
            <person name="Salamov A."/>
            <person name="Andreopoulos B."/>
            <person name="Baker S."/>
            <person name="Barry K."/>
            <person name="Bills G."/>
            <person name="Bluhm B."/>
            <person name="Cannon C."/>
            <person name="Castanera R."/>
            <person name="Culley D."/>
            <person name="Daum C."/>
            <person name="Ezra D."/>
            <person name="Gonzalez J."/>
            <person name="Henrissat B."/>
            <person name="Kuo A."/>
            <person name="Liang C."/>
            <person name="Lipzen A."/>
            <person name="Lutzoni F."/>
            <person name="Magnuson J."/>
            <person name="Mondo S."/>
            <person name="Nolan M."/>
            <person name="Ohm R."/>
            <person name="Pangilinan J."/>
            <person name="Park H.-J."/>
            <person name="Ramirez L."/>
            <person name="Alfaro M."/>
            <person name="Sun H."/>
            <person name="Tritt A."/>
            <person name="Yoshinaga Y."/>
            <person name="Zwiers L.-H."/>
            <person name="Turgeon B."/>
            <person name="Goodwin S."/>
            <person name="Spatafora J."/>
            <person name="Crous P."/>
            <person name="Grigoriev I."/>
        </authorList>
    </citation>
    <scope>NUCLEOTIDE SEQUENCE</scope>
    <source>
        <strain evidence="19 21">CBS 304.34</strain>
    </source>
</reference>
<sequence>MKILVTGGAGFLGTHLVDFLLNHHHEVFVLDSVWTGREETFEHFKKHKKFSYIRQDVIDPFPNLQVDQIYHLACPASPKRFTEDPLRILRTCIEGTRNALELAQRCNARILIASTSGKSNLTFPRPQVYGDPQEHPQGETYWGNVNPFGPRACYDEGKRAAEALAYAYQKQHNTGVRIARIFNTYGPGMLPDDGRVTGDRMKLTRSFQYVTDCVESLARLMDSNVRTPVNIGNDEETYIWDLADKIATSVARTGRPKVVIEEAAAPPDDPVRRQPDLSFARAKLGVWNKVSLDDGLQHTVNWFLSQWSETEG</sequence>
<evidence type="ECO:0000256" key="6">
    <source>
        <dbReference type="ARBA" id="ARBA00018816"/>
    </source>
</evidence>
<comment type="subcellular location">
    <subcellularLocation>
        <location evidence="2">Golgi apparatus</location>
        <location evidence="2">Golgi stack membrane</location>
        <topology evidence="2">Single-pass type II membrane protein</topology>
    </subcellularLocation>
</comment>
<dbReference type="InterPro" id="IPR016040">
    <property type="entry name" value="NAD(P)-bd_dom"/>
</dbReference>
<keyword evidence="10" id="KW-1133">Transmembrane helix</keyword>
<dbReference type="Proteomes" id="UP000504636">
    <property type="component" value="Unplaced"/>
</dbReference>
<dbReference type="GO" id="GO:0033320">
    <property type="term" value="P:UDP-D-xylose biosynthetic process"/>
    <property type="evidence" value="ECO:0007669"/>
    <property type="project" value="UniProtKB-UniPathway"/>
</dbReference>
<name>A0A6A6Y217_9PEZI</name>
<evidence type="ECO:0000256" key="11">
    <source>
        <dbReference type="ARBA" id="ARBA00023027"/>
    </source>
</evidence>
<evidence type="ECO:0000256" key="5">
    <source>
        <dbReference type="ARBA" id="ARBA00012290"/>
    </source>
</evidence>
<evidence type="ECO:0000313" key="20">
    <source>
        <dbReference type="Proteomes" id="UP000504636"/>
    </source>
</evidence>
<reference evidence="21" key="2">
    <citation type="submission" date="2020-04" db="EMBL/GenBank/DDBJ databases">
        <authorList>
            <consortium name="NCBI Genome Project"/>
        </authorList>
    </citation>
    <scope>NUCLEOTIDE SEQUENCE</scope>
    <source>
        <strain evidence="21">CBS 304.34</strain>
    </source>
</reference>
<keyword evidence="13" id="KW-0472">Membrane</keyword>
<comment type="similarity">
    <text evidence="4">Belongs to the NAD(P)-dependent epimerase/dehydratase family. UDP-glucuronic acid decarboxylase subfamily.</text>
</comment>
<keyword evidence="15" id="KW-0456">Lyase</keyword>
<dbReference type="EC" id="4.1.1.35" evidence="5"/>
<evidence type="ECO:0000256" key="16">
    <source>
        <dbReference type="ARBA" id="ARBA00031585"/>
    </source>
</evidence>
<dbReference type="GO" id="GO:0070403">
    <property type="term" value="F:NAD+ binding"/>
    <property type="evidence" value="ECO:0007669"/>
    <property type="project" value="InterPro"/>
</dbReference>
<evidence type="ECO:0000256" key="12">
    <source>
        <dbReference type="ARBA" id="ARBA00023034"/>
    </source>
</evidence>
<keyword evidence="7" id="KW-0812">Transmembrane</keyword>
<dbReference type="OrthoDB" id="331544at2759"/>
<dbReference type="Pfam" id="PF16363">
    <property type="entry name" value="GDP_Man_Dehyd"/>
    <property type="match status" value="1"/>
</dbReference>
<evidence type="ECO:0000256" key="14">
    <source>
        <dbReference type="ARBA" id="ARBA00023180"/>
    </source>
</evidence>
<evidence type="ECO:0000256" key="10">
    <source>
        <dbReference type="ARBA" id="ARBA00022989"/>
    </source>
</evidence>
<comment type="cofactor">
    <cofactor evidence="1">
        <name>NAD(+)</name>
        <dbReference type="ChEBI" id="CHEBI:57540"/>
    </cofactor>
</comment>
<dbReference type="FunFam" id="3.40.50.720:FF:000065">
    <property type="entry name" value="UDP-glucuronic acid decarboxylase 1"/>
    <property type="match status" value="1"/>
</dbReference>
<gene>
    <name evidence="19 21" type="ORF">BDZ99DRAFT_492000</name>
</gene>
<dbReference type="SUPFAM" id="SSF51735">
    <property type="entry name" value="NAD(P)-binding Rossmann-fold domains"/>
    <property type="match status" value="1"/>
</dbReference>
<dbReference type="EMBL" id="MU003721">
    <property type="protein sequence ID" value="KAF2802700.1"/>
    <property type="molecule type" value="Genomic_DNA"/>
</dbReference>
<evidence type="ECO:0000256" key="17">
    <source>
        <dbReference type="ARBA" id="ARBA00049410"/>
    </source>
</evidence>
<reference evidence="21" key="3">
    <citation type="submission" date="2025-04" db="UniProtKB">
        <authorList>
            <consortium name="RefSeq"/>
        </authorList>
    </citation>
    <scope>IDENTIFICATION</scope>
    <source>
        <strain evidence="21">CBS 304.34</strain>
    </source>
</reference>
<dbReference type="GeneID" id="54464032"/>
<dbReference type="GO" id="GO:0042732">
    <property type="term" value="P:D-xylose metabolic process"/>
    <property type="evidence" value="ECO:0007669"/>
    <property type="project" value="InterPro"/>
</dbReference>
<evidence type="ECO:0000256" key="2">
    <source>
        <dbReference type="ARBA" id="ARBA00004447"/>
    </source>
</evidence>
<keyword evidence="9" id="KW-0735">Signal-anchor</keyword>
<proteinExistence type="inferred from homology"/>
<comment type="pathway">
    <text evidence="3">Nucleotide-sugar biosynthesis; UDP-alpha-D-xylose biosynthesis; UDP-alpha-D-xylose from UDP-alpha-D-glucuronate: step 1/1.</text>
</comment>
<comment type="catalytic activity">
    <reaction evidence="17">
        <text>UDP-alpha-D-glucuronate + H(+) = UDP-alpha-D-xylose + CO2</text>
        <dbReference type="Rhea" id="RHEA:23916"/>
        <dbReference type="ChEBI" id="CHEBI:15378"/>
        <dbReference type="ChEBI" id="CHEBI:16526"/>
        <dbReference type="ChEBI" id="CHEBI:57632"/>
        <dbReference type="ChEBI" id="CHEBI:58052"/>
        <dbReference type="EC" id="4.1.1.35"/>
    </reaction>
    <physiologicalReaction direction="left-to-right" evidence="17">
        <dbReference type="Rhea" id="RHEA:23917"/>
    </physiologicalReaction>
</comment>
<keyword evidence="12" id="KW-0333">Golgi apparatus</keyword>
<protein>
    <recommendedName>
        <fullName evidence="6">UDP-glucuronic acid decarboxylase 1</fullName>
        <ecNumber evidence="5">4.1.1.35</ecNumber>
    </recommendedName>
    <alternativeName>
        <fullName evidence="16">UDP-glucuronate decarboxylase 1</fullName>
    </alternativeName>
</protein>
<keyword evidence="8" id="KW-0210">Decarboxylase</keyword>
<dbReference type="UniPathway" id="UPA00796">
    <property type="reaction ID" value="UER00771"/>
</dbReference>